<keyword evidence="1" id="KW-0472">Membrane</keyword>
<keyword evidence="1" id="KW-1133">Transmembrane helix</keyword>
<evidence type="ECO:0000313" key="3">
    <source>
        <dbReference type="Proteomes" id="UP000608890"/>
    </source>
</evidence>
<organism evidence="2 3">
    <name type="scientific">Micromonospora sonchi</name>
    <dbReference type="NCBI Taxonomy" id="1763543"/>
    <lineage>
        <taxon>Bacteria</taxon>
        <taxon>Bacillati</taxon>
        <taxon>Actinomycetota</taxon>
        <taxon>Actinomycetes</taxon>
        <taxon>Micromonosporales</taxon>
        <taxon>Micromonosporaceae</taxon>
        <taxon>Micromonospora</taxon>
    </lineage>
</organism>
<name>A0A917U0A4_9ACTN</name>
<dbReference type="EMBL" id="BMNB01000017">
    <property type="protein sequence ID" value="GGM49199.1"/>
    <property type="molecule type" value="Genomic_DNA"/>
</dbReference>
<reference evidence="2" key="2">
    <citation type="submission" date="2020-09" db="EMBL/GenBank/DDBJ databases">
        <authorList>
            <person name="Sun Q."/>
            <person name="Zhou Y."/>
        </authorList>
    </citation>
    <scope>NUCLEOTIDE SEQUENCE</scope>
    <source>
        <strain evidence="2">CGMCC 4.7312</strain>
    </source>
</reference>
<comment type="caution">
    <text evidence="2">The sequence shown here is derived from an EMBL/GenBank/DDBJ whole genome shotgun (WGS) entry which is preliminary data.</text>
</comment>
<keyword evidence="3" id="KW-1185">Reference proteome</keyword>
<keyword evidence="1" id="KW-0812">Transmembrane</keyword>
<protein>
    <recommendedName>
        <fullName evidence="4">DUF3618 domain-containing protein</fullName>
    </recommendedName>
</protein>
<evidence type="ECO:0000313" key="2">
    <source>
        <dbReference type="EMBL" id="GGM49199.1"/>
    </source>
</evidence>
<gene>
    <name evidence="2" type="ORF">GCM10011608_37670</name>
</gene>
<dbReference type="AlphaFoldDB" id="A0A917U0A4"/>
<accession>A0A917U0A4</accession>
<dbReference type="Proteomes" id="UP000608890">
    <property type="component" value="Unassembled WGS sequence"/>
</dbReference>
<evidence type="ECO:0008006" key="4">
    <source>
        <dbReference type="Google" id="ProtNLM"/>
    </source>
</evidence>
<evidence type="ECO:0000256" key="1">
    <source>
        <dbReference type="SAM" id="Phobius"/>
    </source>
</evidence>
<reference evidence="2" key="1">
    <citation type="journal article" date="2014" name="Int. J. Syst. Evol. Microbiol.">
        <title>Complete genome sequence of Corynebacterium casei LMG S-19264T (=DSM 44701T), isolated from a smear-ripened cheese.</title>
        <authorList>
            <consortium name="US DOE Joint Genome Institute (JGI-PGF)"/>
            <person name="Walter F."/>
            <person name="Albersmeier A."/>
            <person name="Kalinowski J."/>
            <person name="Ruckert C."/>
        </authorList>
    </citation>
    <scope>NUCLEOTIDE SEQUENCE</scope>
    <source>
        <strain evidence="2">CGMCC 4.7312</strain>
    </source>
</reference>
<proteinExistence type="predicted"/>
<feature type="transmembrane region" description="Helical" evidence="1">
    <location>
        <begin position="94"/>
        <end position="114"/>
    </location>
</feature>
<sequence length="147" mass="15257">MGTGLGTVEEGALMIGTNLLERRSKPERIADQAWQHLASAVNTAGDSIRDTARSARHTSANLADDAGDLVGSAAEEARRRATRAFDALAGRSPALPWTLLIGAALVGAAIGWAAGTAARAAGSHDRAADDIEFVDVQRPDSPAETDR</sequence>